<feature type="domain" description="BACON" evidence="2">
    <location>
        <begin position="40"/>
        <end position="105"/>
    </location>
</feature>
<sequence length="531" mass="57911">MKIKTALHNYFLLCFIILLGACKSQDVAPPTMNVSSDIIEMGAITSSSNSTFNITQTGEGTISYTIASDKNWVKISKSSGTITNGKEVVSINTLISSTDLLEGENIATLTITPVINGTPSPNITVKVKGIYKVTTLVTSVSELDFGTIKTDKSLYLKFSKVGSENLTYDVVSDKPWLLLGKASASLSTIDSLKLTVNTLTIPSGNQTATITLRPKVNGVVGKPIQVNIKVNYDDTKSGNIEGHRLTRNETWAGNIYLTGSIVIPEGLTLTIKPGSIITVKTISPGINIIVLGGKLVAKGDESNIIILKGENYKLGDSSWGGVAVDGDIEMSYCYIQSAFAGIEMNHHVQPKIIDIHHILFDNSFMAGVFVDTYPFSVPLNLKNLTFRNTYLNSFIFQDNCNINISESEFNDPEINVISWGSNSNILIDKSNFINKKYDFYTHVEVFQPESNKNNKVSAQNCYGIKYIAGFGKNGNAFTNTSVATSANINAGCGFADKFKNSISNIRLSLPTSREKLYELQQLQFQKLKSSK</sequence>
<feature type="chain" id="PRO_5045683360" description="BACON domain-containing protein" evidence="1">
    <location>
        <begin position="21"/>
        <end position="531"/>
    </location>
</feature>
<name>A0ABT6YT69_9BACT</name>
<dbReference type="RefSeq" id="WP_283371513.1">
    <property type="nucleotide sequence ID" value="NZ_JASHID010000020.1"/>
</dbReference>
<organism evidence="3 4">
    <name type="scientific">Flectobacillus longus</name>
    <dbReference type="NCBI Taxonomy" id="2984207"/>
    <lineage>
        <taxon>Bacteria</taxon>
        <taxon>Pseudomonadati</taxon>
        <taxon>Bacteroidota</taxon>
        <taxon>Cytophagia</taxon>
        <taxon>Cytophagales</taxon>
        <taxon>Flectobacillaceae</taxon>
        <taxon>Flectobacillus</taxon>
    </lineage>
</organism>
<evidence type="ECO:0000259" key="2">
    <source>
        <dbReference type="Pfam" id="PF19190"/>
    </source>
</evidence>
<accession>A0ABT6YT69</accession>
<gene>
    <name evidence="3" type="ORF">QM480_20680</name>
</gene>
<dbReference type="Pfam" id="PF19190">
    <property type="entry name" value="BACON_2"/>
    <property type="match status" value="2"/>
</dbReference>
<evidence type="ECO:0000313" key="3">
    <source>
        <dbReference type="EMBL" id="MDI9866766.1"/>
    </source>
</evidence>
<evidence type="ECO:0000256" key="1">
    <source>
        <dbReference type="SAM" id="SignalP"/>
    </source>
</evidence>
<feature type="domain" description="BACON" evidence="2">
    <location>
        <begin position="141"/>
        <end position="197"/>
    </location>
</feature>
<proteinExistence type="predicted"/>
<protein>
    <recommendedName>
        <fullName evidence="2">BACON domain-containing protein</fullName>
    </recommendedName>
</protein>
<dbReference type="Proteomes" id="UP001236569">
    <property type="component" value="Unassembled WGS sequence"/>
</dbReference>
<dbReference type="EMBL" id="JASHID010000020">
    <property type="protein sequence ID" value="MDI9866766.1"/>
    <property type="molecule type" value="Genomic_DNA"/>
</dbReference>
<feature type="signal peptide" evidence="1">
    <location>
        <begin position="1"/>
        <end position="20"/>
    </location>
</feature>
<dbReference type="InterPro" id="IPR024361">
    <property type="entry name" value="BACON"/>
</dbReference>
<comment type="caution">
    <text evidence="3">The sequence shown here is derived from an EMBL/GenBank/DDBJ whole genome shotgun (WGS) entry which is preliminary data.</text>
</comment>
<keyword evidence="1" id="KW-0732">Signal</keyword>
<keyword evidence="4" id="KW-1185">Reference proteome</keyword>
<dbReference type="PROSITE" id="PS51257">
    <property type="entry name" value="PROKAR_LIPOPROTEIN"/>
    <property type="match status" value="1"/>
</dbReference>
<evidence type="ECO:0000313" key="4">
    <source>
        <dbReference type="Proteomes" id="UP001236569"/>
    </source>
</evidence>
<reference evidence="3 4" key="1">
    <citation type="submission" date="2023-05" db="EMBL/GenBank/DDBJ databases">
        <title>Novel species of genus Flectobacillus isolated from stream in China.</title>
        <authorList>
            <person name="Lu H."/>
        </authorList>
    </citation>
    <scope>NUCLEOTIDE SEQUENCE [LARGE SCALE GENOMIC DNA]</scope>
    <source>
        <strain evidence="3 4">DC10W</strain>
    </source>
</reference>